<organism evidence="1 2">
    <name type="scientific">Xylaria curta</name>
    <dbReference type="NCBI Taxonomy" id="42375"/>
    <lineage>
        <taxon>Eukaryota</taxon>
        <taxon>Fungi</taxon>
        <taxon>Dikarya</taxon>
        <taxon>Ascomycota</taxon>
        <taxon>Pezizomycotina</taxon>
        <taxon>Sordariomycetes</taxon>
        <taxon>Xylariomycetidae</taxon>
        <taxon>Xylariales</taxon>
        <taxon>Xylariaceae</taxon>
        <taxon>Xylaria</taxon>
    </lineage>
</organism>
<reference evidence="1" key="1">
    <citation type="submission" date="2022-10" db="EMBL/GenBank/DDBJ databases">
        <title>Genome Sequence of Xylaria curta.</title>
        <authorList>
            <person name="Buettner E."/>
        </authorList>
    </citation>
    <scope>NUCLEOTIDE SEQUENCE</scope>
    <source>
        <strain evidence="1">Babe10</strain>
    </source>
</reference>
<evidence type="ECO:0000313" key="1">
    <source>
        <dbReference type="EMBL" id="KAJ2989203.1"/>
    </source>
</evidence>
<keyword evidence="2" id="KW-1185">Reference proteome</keyword>
<dbReference type="Proteomes" id="UP001143856">
    <property type="component" value="Unassembled WGS sequence"/>
</dbReference>
<proteinExistence type="predicted"/>
<gene>
    <name evidence="1" type="ORF">NUW58_g3592</name>
</gene>
<name>A0ACC1PCY0_9PEZI</name>
<evidence type="ECO:0000313" key="2">
    <source>
        <dbReference type="Proteomes" id="UP001143856"/>
    </source>
</evidence>
<protein>
    <submittedName>
        <fullName evidence="1">Uncharacterized protein</fullName>
    </submittedName>
</protein>
<dbReference type="EMBL" id="JAPDGR010000555">
    <property type="protein sequence ID" value="KAJ2989203.1"/>
    <property type="molecule type" value="Genomic_DNA"/>
</dbReference>
<sequence>MQRQRCYSAGGWKRANAQMRLCVQPLLLDSNIVFILQSAMNYSFLTHETHENPDLIALATKTASPHPTEILGTKMPKHTPQTAPDPRDSNTKDDFAPSTNPRLHPSTPPLSRPPSHDWDAERLERLAKEYVSMRKEIWQGLATRVGEKWIDVEAKCMHSGLQNLLSAAQSAVRREEPPQLPWFRGDQDSAIDLTPVYENECAQGYNQITYSMGDGFLGSLVPMPVSETNYNVKEAWEGEYYSQDADSSDIRSKNTTKDALEKNGLSLSSKQRSQLPAQITSQKFPDLVVNDTAAKNSGYLSDAAMSKESDEKNQIGQSPPFNHDLEDTIHEITEQRSRHTPAGAQKTRHPISPSLVPPESDSESSSLDERQELLTHLRPKKLLVDRLMDYFFQIFSRCHSSSPASNSYCLTNEATTTSLTPSASTSQQSQDPRKRKRASDNGDKDGDDASERGRGKIPKLEDSSIQPKRLACPYFKKDPLRFQTKQSCCGPGWETVHRLKEHLDRNHCLPISCLRCYAPFDTEAERDFHMRSAEQCELRDPPAPIEGFNASQRVELKSRPRSLKSMSEPQKWRRVYLILFPGTPEIDIPSPHYEFQTPRDHGHPVDLMMEYEEYLQRELPLRVRQQLEVRVERALDPVEEALRGQLVEIVRDVQLELFQLFRSAIPSVDDQDAHRTPRLNSDTNSDEQSEPRNIDQQEPRAAGQVVDPTFGGLGVSLNSANALAARRPEPYLDWNLGEFDGQLFDFRELMLHTEDSDLAYGIMSSTANLNQKATEET</sequence>
<comment type="caution">
    <text evidence="1">The sequence shown here is derived from an EMBL/GenBank/DDBJ whole genome shotgun (WGS) entry which is preliminary data.</text>
</comment>
<accession>A0ACC1PCY0</accession>